<proteinExistence type="predicted"/>
<comment type="caution">
    <text evidence="1">The sequence shown here is derived from an EMBL/GenBank/DDBJ whole genome shotgun (WGS) entry which is preliminary data.</text>
</comment>
<accession>A0AA39XW02</accession>
<protein>
    <submittedName>
        <fullName evidence="1">Uncharacterized protein</fullName>
    </submittedName>
</protein>
<dbReference type="AlphaFoldDB" id="A0AA39XW02"/>
<sequence length="191" mass="21164">MAYQFIPKVRELSASSAPLHAFILMLDIADHCYGNLEASYKASGEGDTDEPFQAMDECMVSLIACLEKELPPGSGEEGEKFVVKPAEGDVGTAWDELRASVMAGKSRPTTQENLSLRRARVEDMSTLFERRRERRAALLKDGGDWAGNALNELAETRKRIGAYMIGEDFFAKSIEALAKLKGWMCLSTVHR</sequence>
<dbReference type="EMBL" id="JAULSV010000006">
    <property type="protein sequence ID" value="KAK0641294.1"/>
    <property type="molecule type" value="Genomic_DNA"/>
</dbReference>
<name>A0AA39XW02_9PEZI</name>
<organism evidence="1 2">
    <name type="scientific">Cercophora newfieldiana</name>
    <dbReference type="NCBI Taxonomy" id="92897"/>
    <lineage>
        <taxon>Eukaryota</taxon>
        <taxon>Fungi</taxon>
        <taxon>Dikarya</taxon>
        <taxon>Ascomycota</taxon>
        <taxon>Pezizomycotina</taxon>
        <taxon>Sordariomycetes</taxon>
        <taxon>Sordariomycetidae</taxon>
        <taxon>Sordariales</taxon>
        <taxon>Lasiosphaeriaceae</taxon>
        <taxon>Cercophora</taxon>
    </lineage>
</organism>
<gene>
    <name evidence="1" type="ORF">B0T16DRAFT_461373</name>
</gene>
<keyword evidence="2" id="KW-1185">Reference proteome</keyword>
<reference evidence="1" key="1">
    <citation type="submission" date="2023-06" db="EMBL/GenBank/DDBJ databases">
        <title>Genome-scale phylogeny and comparative genomics of the fungal order Sordariales.</title>
        <authorList>
            <consortium name="Lawrence Berkeley National Laboratory"/>
            <person name="Hensen N."/>
            <person name="Bonometti L."/>
            <person name="Westerberg I."/>
            <person name="Brannstrom I.O."/>
            <person name="Guillou S."/>
            <person name="Cros-Aarteil S."/>
            <person name="Calhoun S."/>
            <person name="Haridas S."/>
            <person name="Kuo A."/>
            <person name="Mondo S."/>
            <person name="Pangilinan J."/>
            <person name="Riley R."/>
            <person name="Labutti K."/>
            <person name="Andreopoulos B."/>
            <person name="Lipzen A."/>
            <person name="Chen C."/>
            <person name="Yanf M."/>
            <person name="Daum C."/>
            <person name="Ng V."/>
            <person name="Clum A."/>
            <person name="Steindorff A."/>
            <person name="Ohm R."/>
            <person name="Martin F."/>
            <person name="Silar P."/>
            <person name="Natvig D."/>
            <person name="Lalanne C."/>
            <person name="Gautier V."/>
            <person name="Ament-Velasquez S.L."/>
            <person name="Kruys A."/>
            <person name="Hutchinson M.I."/>
            <person name="Powell A.J."/>
            <person name="Barry K."/>
            <person name="Miller A.N."/>
            <person name="Grigoriev I.V."/>
            <person name="Debuchy R."/>
            <person name="Gladieux P."/>
            <person name="Thoren M.H."/>
            <person name="Johannesson H."/>
        </authorList>
    </citation>
    <scope>NUCLEOTIDE SEQUENCE</scope>
    <source>
        <strain evidence="1">SMH2532-1</strain>
    </source>
</reference>
<evidence type="ECO:0000313" key="2">
    <source>
        <dbReference type="Proteomes" id="UP001174936"/>
    </source>
</evidence>
<dbReference type="Proteomes" id="UP001174936">
    <property type="component" value="Unassembled WGS sequence"/>
</dbReference>
<evidence type="ECO:0000313" key="1">
    <source>
        <dbReference type="EMBL" id="KAK0641294.1"/>
    </source>
</evidence>